<evidence type="ECO:0000256" key="1">
    <source>
        <dbReference type="SAM" id="MobiDB-lite"/>
    </source>
</evidence>
<sequence>MTSAGRLADPTGLPFDAAHLAEYNALTTALDDLLALKPCLAPRCRRRRARCYPGKTHPSTSLDSSGAMESRR</sequence>
<feature type="region of interest" description="Disordered" evidence="1">
    <location>
        <begin position="50"/>
        <end position="72"/>
    </location>
</feature>
<dbReference type="AlphaFoldDB" id="A0A2P2BXA5"/>
<organism evidence="2">
    <name type="scientific">metagenome</name>
    <dbReference type="NCBI Taxonomy" id="256318"/>
    <lineage>
        <taxon>unclassified sequences</taxon>
        <taxon>metagenomes</taxon>
    </lineage>
</organism>
<accession>A0A2P2BXA5</accession>
<proteinExistence type="predicted"/>
<name>A0A2P2BXA5_9ZZZZ</name>
<gene>
    <name evidence="2" type="ORF">NOCA2150118</name>
</gene>
<protein>
    <submittedName>
        <fullName evidence="2">Uncharacterized protein</fullName>
    </submittedName>
</protein>
<dbReference type="EMBL" id="CZKA01000007">
    <property type="protein sequence ID" value="CUR54376.1"/>
    <property type="molecule type" value="Genomic_DNA"/>
</dbReference>
<evidence type="ECO:0000313" key="2">
    <source>
        <dbReference type="EMBL" id="CUR54376.1"/>
    </source>
</evidence>
<reference evidence="2" key="1">
    <citation type="submission" date="2015-08" db="EMBL/GenBank/DDBJ databases">
        <authorList>
            <person name="Babu N.S."/>
            <person name="Beckwith C.J."/>
            <person name="Beseler K.G."/>
            <person name="Brison A."/>
            <person name="Carone J.V."/>
            <person name="Caskin T.P."/>
            <person name="Diamond M."/>
            <person name="Durham M.E."/>
            <person name="Foxe J.M."/>
            <person name="Go M."/>
            <person name="Henderson B.A."/>
            <person name="Jones I.B."/>
            <person name="McGettigan J.A."/>
            <person name="Micheletti S.J."/>
            <person name="Nasrallah M.E."/>
            <person name="Ortiz D."/>
            <person name="Piller C.R."/>
            <person name="Privatt S.R."/>
            <person name="Schneider S.L."/>
            <person name="Sharp S."/>
            <person name="Smith T.C."/>
            <person name="Stanton J.D."/>
            <person name="Ullery H.E."/>
            <person name="Wilson R.J."/>
            <person name="Serrano M.G."/>
            <person name="Buck G."/>
            <person name="Lee V."/>
            <person name="Wang Y."/>
            <person name="Carvalho R."/>
            <person name="Voegtly L."/>
            <person name="Shi R."/>
            <person name="Duckworth R."/>
            <person name="Johnson A."/>
            <person name="Loviza R."/>
            <person name="Walstead R."/>
            <person name="Shah Z."/>
            <person name="Kiflezghi M."/>
            <person name="Wade K."/>
            <person name="Ball S.L."/>
            <person name="Bradley K.W."/>
            <person name="Asai D.J."/>
            <person name="Bowman C.A."/>
            <person name="Russell D.A."/>
            <person name="Pope W.H."/>
            <person name="Jacobs-Sera D."/>
            <person name="Hendrix R.W."/>
            <person name="Hatfull G.F."/>
        </authorList>
    </citation>
    <scope>NUCLEOTIDE SEQUENCE</scope>
</reference>